<dbReference type="PANTHER" id="PTHR46082:SF11">
    <property type="entry name" value="AAA+ ATPASE DOMAIN-CONTAINING PROTEIN-RELATED"/>
    <property type="match status" value="1"/>
</dbReference>
<reference evidence="3 4" key="1">
    <citation type="submission" date="2024-07" db="EMBL/GenBank/DDBJ databases">
        <title>Section-level genome sequencing and comparative genomics of Aspergillus sections Usti and Cavernicolus.</title>
        <authorList>
            <consortium name="Lawrence Berkeley National Laboratory"/>
            <person name="Nybo J.L."/>
            <person name="Vesth T.C."/>
            <person name="Theobald S."/>
            <person name="Frisvad J.C."/>
            <person name="Larsen T.O."/>
            <person name="Kjaerboelling I."/>
            <person name="Rothschild-Mancinelli K."/>
            <person name="Lyhne E.K."/>
            <person name="Kogle M.E."/>
            <person name="Barry K."/>
            <person name="Clum A."/>
            <person name="Na H."/>
            <person name="Ledsgaard L."/>
            <person name="Lin J."/>
            <person name="Lipzen A."/>
            <person name="Kuo A."/>
            <person name="Riley R."/>
            <person name="Mondo S."/>
            <person name="Labutti K."/>
            <person name="Haridas S."/>
            <person name="Pangalinan J."/>
            <person name="Salamov A.A."/>
            <person name="Simmons B.A."/>
            <person name="Magnuson J.K."/>
            <person name="Chen J."/>
            <person name="Drula E."/>
            <person name="Henrissat B."/>
            <person name="Wiebenga A."/>
            <person name="Lubbers R.J."/>
            <person name="Gomes A.C."/>
            <person name="Macurrencykelacurrency M.R."/>
            <person name="Stajich J."/>
            <person name="Grigoriev I.V."/>
            <person name="Mortensen U.H."/>
            <person name="De Vries R.P."/>
            <person name="Baker S.E."/>
            <person name="Andersen M.R."/>
        </authorList>
    </citation>
    <scope>NUCLEOTIDE SEQUENCE [LARGE SCALE GENOMIC DNA]</scope>
    <source>
        <strain evidence="3 4">CBS 449.75</strain>
    </source>
</reference>
<feature type="compositionally biased region" description="Acidic residues" evidence="1">
    <location>
        <begin position="876"/>
        <end position="890"/>
    </location>
</feature>
<dbReference type="InterPro" id="IPR027417">
    <property type="entry name" value="P-loop_NTPase"/>
</dbReference>
<dbReference type="InterPro" id="IPR053137">
    <property type="entry name" value="NLR-like"/>
</dbReference>
<protein>
    <recommendedName>
        <fullName evidence="2">Nucleoside phosphorylase domain-containing protein</fullName>
    </recommendedName>
</protein>
<keyword evidence="4" id="KW-1185">Reference proteome</keyword>
<evidence type="ECO:0000256" key="1">
    <source>
        <dbReference type="SAM" id="MobiDB-lite"/>
    </source>
</evidence>
<dbReference type="GeneID" id="98146456"/>
<name>A0ABR4LL27_9EURO</name>
<dbReference type="InterPro" id="IPR035994">
    <property type="entry name" value="Nucleoside_phosphorylase_sf"/>
</dbReference>
<organism evidence="3 4">
    <name type="scientific">Aspergillus lucknowensis</name>
    <dbReference type="NCBI Taxonomy" id="176173"/>
    <lineage>
        <taxon>Eukaryota</taxon>
        <taxon>Fungi</taxon>
        <taxon>Dikarya</taxon>
        <taxon>Ascomycota</taxon>
        <taxon>Pezizomycotina</taxon>
        <taxon>Eurotiomycetes</taxon>
        <taxon>Eurotiomycetidae</taxon>
        <taxon>Eurotiales</taxon>
        <taxon>Aspergillaceae</taxon>
        <taxon>Aspergillus</taxon>
        <taxon>Aspergillus subgen. Nidulantes</taxon>
    </lineage>
</organism>
<dbReference type="Gene3D" id="3.40.50.1580">
    <property type="entry name" value="Nucleoside phosphorylase domain"/>
    <property type="match status" value="1"/>
</dbReference>
<evidence type="ECO:0000313" key="3">
    <source>
        <dbReference type="EMBL" id="KAL2865255.1"/>
    </source>
</evidence>
<dbReference type="InterPro" id="IPR000845">
    <property type="entry name" value="Nucleoside_phosphorylase_d"/>
</dbReference>
<dbReference type="Gene3D" id="3.40.50.300">
    <property type="entry name" value="P-loop containing nucleotide triphosphate hydrolases"/>
    <property type="match status" value="1"/>
</dbReference>
<comment type="caution">
    <text evidence="3">The sequence shown here is derived from an EMBL/GenBank/DDBJ whole genome shotgun (WGS) entry which is preliminary data.</text>
</comment>
<gene>
    <name evidence="3" type="ORF">BJX67DRAFT_373335</name>
</gene>
<dbReference type="Pfam" id="PF01048">
    <property type="entry name" value="PNP_UDP_1"/>
    <property type="match status" value="1"/>
</dbReference>
<sequence length="952" mass="105038">MLDASHAPLPQPKGDHNTYHLGEVGDHNIVIACLPTGVYGLTSAAVVANQMRLTFPSIDIGLMVGIGGGVPSALADIRLGDVVVSKPTGGFSGVVQYDYGKALSNGTFHRTGSLNNPPELLLTAIADLQAKHRMGINNIAAHLESAAKARPAMGSSFVYPGASEDLLFDASYAHVGDQPSCGGCDSSRVVTRCSRKSSLPLVHYGLIASANQVMKDAATRDRLGKELGILCFEMEAAGLMNHFPCLVIRGICDYSDSHKNKQWQDYAASTAAAYARELLQSSVPATVIPSRLSDVRKVQSKLPKSTPQFFGREDELEQVRQAFKADKQGRQAAVIWGLSGYGKTQLALRYITSSKQVYDSILWIDSSSRSIMEESFEQISRRIEGGSENRQSGVEEVLQWLEQDTNQAWIIVFDGVESMDDTDNVDDLDIRDYFPSCDHGHLLLVTTASDLHSRLGFPGIELQGVDDSTGASILMKCAGKVAQNSSNIHAAMSISRKLGGMPLAIEQAGSYLSYGLTPIGDYNRRFQERFFDRTLKTPTRKYMGSYERGRTLWTTFDMLYNALERRSPDSVRLLQLSAFLGRGWIPFNTIAREDERDEGSRLATSVSTGSHLTDQFSSLAPWFMDLRSDPSILGAALTELEESGFVKFNRSESDTVIESFALHDLARSFIQSKSSQQENKEMAAASFFLNGRQLYNGSGIPEESVVRTYMGRLVTVLDQFLTHIPNDMLQAPDGKYFRLCASVAPLYARICRYYGRLETASDLWSITFQYRFVSDDVTLQNSASAVHLVELMEAADIDSRLGKFAEAIDKYSEVVSTFQLGHQDDDDMSARAAGLLRETRERQRQRESDSGRAIAAVSVPKAIAQSGGRQGPAHEEEWEAVTDSEEDDEEWQLRTEYEEATSSGNPHSTMPAPPGTSLGFELYYLAVLTSTTRMLLSHQLFILRRKQAVYQC</sequence>
<dbReference type="PANTHER" id="PTHR46082">
    <property type="entry name" value="ATP/GTP-BINDING PROTEIN-RELATED"/>
    <property type="match status" value="1"/>
</dbReference>
<proteinExistence type="predicted"/>
<feature type="domain" description="Nucleoside phosphorylase" evidence="2">
    <location>
        <begin position="14"/>
        <end position="276"/>
    </location>
</feature>
<dbReference type="SUPFAM" id="SSF53167">
    <property type="entry name" value="Purine and uridine phosphorylases"/>
    <property type="match status" value="1"/>
</dbReference>
<feature type="region of interest" description="Disordered" evidence="1">
    <location>
        <begin position="863"/>
        <end position="913"/>
    </location>
</feature>
<dbReference type="Proteomes" id="UP001610432">
    <property type="component" value="Unassembled WGS sequence"/>
</dbReference>
<dbReference type="RefSeq" id="XP_070884234.1">
    <property type="nucleotide sequence ID" value="XM_071031384.1"/>
</dbReference>
<dbReference type="SUPFAM" id="SSF52540">
    <property type="entry name" value="P-loop containing nucleoside triphosphate hydrolases"/>
    <property type="match status" value="1"/>
</dbReference>
<accession>A0ABR4LL27</accession>
<evidence type="ECO:0000313" key="4">
    <source>
        <dbReference type="Proteomes" id="UP001610432"/>
    </source>
</evidence>
<evidence type="ECO:0000259" key="2">
    <source>
        <dbReference type="Pfam" id="PF01048"/>
    </source>
</evidence>
<dbReference type="EMBL" id="JBFXLQ010000033">
    <property type="protein sequence ID" value="KAL2865255.1"/>
    <property type="molecule type" value="Genomic_DNA"/>
</dbReference>